<protein>
    <submittedName>
        <fullName evidence="6">Cellobiose-binding protein</fullName>
    </submittedName>
</protein>
<proteinExistence type="inferred from homology"/>
<dbReference type="GO" id="GO:0015833">
    <property type="term" value="P:peptide transport"/>
    <property type="evidence" value="ECO:0007669"/>
    <property type="project" value="TreeGrafter"/>
</dbReference>
<dbReference type="AlphaFoldDB" id="A0A1W6K3K5"/>
<keyword evidence="2" id="KW-0813">Transport</keyword>
<keyword evidence="7" id="KW-1185">Reference proteome</keyword>
<feature type="transmembrane region" description="Helical" evidence="4">
    <location>
        <begin position="7"/>
        <end position="28"/>
    </location>
</feature>
<dbReference type="STRING" id="282676.B6F84_05040"/>
<dbReference type="SUPFAM" id="SSF53850">
    <property type="entry name" value="Periplasmic binding protein-like II"/>
    <property type="match status" value="1"/>
</dbReference>
<evidence type="ECO:0000313" key="7">
    <source>
        <dbReference type="Proteomes" id="UP000193404"/>
    </source>
</evidence>
<name>A0A1W6K3K5_9CREN</name>
<dbReference type="InterPro" id="IPR039424">
    <property type="entry name" value="SBP_5"/>
</dbReference>
<feature type="domain" description="Solute-binding protein family 5" evidence="5">
    <location>
        <begin position="110"/>
        <end position="489"/>
    </location>
</feature>
<evidence type="ECO:0000256" key="3">
    <source>
        <dbReference type="ARBA" id="ARBA00022729"/>
    </source>
</evidence>
<comment type="similarity">
    <text evidence="1">Belongs to the bacterial solute-binding protein 5 family.</text>
</comment>
<sequence>MAKQIYVRIISIITVLVSISMLLAPSMIASSQSSSSSTLTIGWVTSSPYTSLSTYNPNIFSQGLGGAFYGLVYAYSAVLNVSNNQMIPGIIENWSFSPSNWVQEYNNISTVNVTMHLNPEYHWANGQPVTAYDILATCLILDAYGAPPYPNYTVINNYTITISYPKTYVSPYLPPFTLLDTVGLGEVAVIINYNLWKPIVSQIEANFTNLQDGKISPKVFRNEIHSFNPTLYGPVSASYNGPFYVAGITSSEIVLDKNPYYPTANKIPWNQVIIYQYSSSDDLLAALKTGQIDLLYSGATSLPSADFSALPSYYKTVSVPNPGGYALYFNFKNPWLSNVLVRQAIAYVLNRTSIAYAGGVKYKPVGIPNGIPDFSYFKEFMTPAVSNLNPYSTNLAEATKLLEEAGFTQKGGVWYTPNGSQFTLNIVDVISNSPGVENMLTVIEDELDSFGIHTTYSISLTVSVNHEMYATGKGYDIILQDWGGYYPGTVDWGLPLSYLGGYPYNVTQWDLLATLPNGSVYNLTKLYEETTAPNSTSQLISANDEIAYAMNYFLPILPLVEQSYTITYNTKALSVPPSTSSFWENALYGIGGTGFLQVGFNYGYLTTPVTTTHTTTHTTTTTSISTAEYAAIAVVVIIIIVAAILLLRRRG</sequence>
<dbReference type="OrthoDB" id="194307at2157"/>
<reference evidence="6 7" key="1">
    <citation type="submission" date="2017-03" db="EMBL/GenBank/DDBJ databases">
        <title>Sulfur activation and transportation mechanism of thermophilic Archaea Acidianus manzaensis YN-25.</title>
        <authorList>
            <person name="Ma Y."/>
            <person name="Yang Y."/>
            <person name="Xia J."/>
        </authorList>
    </citation>
    <scope>NUCLEOTIDE SEQUENCE [LARGE SCALE GENOMIC DNA]</scope>
    <source>
        <strain evidence="6 7">YN-25</strain>
    </source>
</reference>
<dbReference type="Pfam" id="PF00496">
    <property type="entry name" value="SBP_bac_5"/>
    <property type="match status" value="1"/>
</dbReference>
<dbReference type="Proteomes" id="UP000193404">
    <property type="component" value="Chromosome"/>
</dbReference>
<dbReference type="KEGG" id="aman:B6F84_05040"/>
<accession>A0A1W6K3K5</accession>
<dbReference type="EMBL" id="CP020477">
    <property type="protein sequence ID" value="ARM77077.1"/>
    <property type="molecule type" value="Genomic_DNA"/>
</dbReference>
<organism evidence="6 7">
    <name type="scientific">Acidianus manzaensis</name>
    <dbReference type="NCBI Taxonomy" id="282676"/>
    <lineage>
        <taxon>Archaea</taxon>
        <taxon>Thermoproteota</taxon>
        <taxon>Thermoprotei</taxon>
        <taxon>Sulfolobales</taxon>
        <taxon>Sulfolobaceae</taxon>
        <taxon>Acidianus</taxon>
    </lineage>
</organism>
<dbReference type="Gene3D" id="3.40.190.10">
    <property type="entry name" value="Periplasmic binding protein-like II"/>
    <property type="match status" value="1"/>
</dbReference>
<evidence type="ECO:0000256" key="4">
    <source>
        <dbReference type="SAM" id="Phobius"/>
    </source>
</evidence>
<feature type="transmembrane region" description="Helical" evidence="4">
    <location>
        <begin position="629"/>
        <end position="647"/>
    </location>
</feature>
<dbReference type="PANTHER" id="PTHR30290">
    <property type="entry name" value="PERIPLASMIC BINDING COMPONENT OF ABC TRANSPORTER"/>
    <property type="match status" value="1"/>
</dbReference>
<dbReference type="GO" id="GO:1904680">
    <property type="term" value="F:peptide transmembrane transporter activity"/>
    <property type="evidence" value="ECO:0007669"/>
    <property type="project" value="TreeGrafter"/>
</dbReference>
<dbReference type="Gene3D" id="3.10.105.10">
    <property type="entry name" value="Dipeptide-binding Protein, Domain 3"/>
    <property type="match status" value="1"/>
</dbReference>
<evidence type="ECO:0000256" key="1">
    <source>
        <dbReference type="ARBA" id="ARBA00005695"/>
    </source>
</evidence>
<evidence type="ECO:0000256" key="2">
    <source>
        <dbReference type="ARBA" id="ARBA00022448"/>
    </source>
</evidence>
<dbReference type="PANTHER" id="PTHR30290:SF9">
    <property type="entry name" value="OLIGOPEPTIDE-BINDING PROTEIN APPA"/>
    <property type="match status" value="1"/>
</dbReference>
<dbReference type="InterPro" id="IPR000914">
    <property type="entry name" value="SBP_5_dom"/>
</dbReference>
<keyword evidence="3" id="KW-0732">Signal</keyword>
<keyword evidence="4" id="KW-0472">Membrane</keyword>
<keyword evidence="4" id="KW-0812">Transmembrane</keyword>
<keyword evidence="4" id="KW-1133">Transmembrane helix</keyword>
<evidence type="ECO:0000259" key="5">
    <source>
        <dbReference type="Pfam" id="PF00496"/>
    </source>
</evidence>
<gene>
    <name evidence="6" type="ORF">B6F84_05040</name>
</gene>
<evidence type="ECO:0000313" key="6">
    <source>
        <dbReference type="EMBL" id="ARM77077.1"/>
    </source>
</evidence>